<protein>
    <submittedName>
        <fullName evidence="1">Uncharacterized protein</fullName>
    </submittedName>
</protein>
<keyword evidence="2" id="KW-1185">Reference proteome</keyword>
<evidence type="ECO:0000313" key="2">
    <source>
        <dbReference type="Proteomes" id="UP000094569"/>
    </source>
</evidence>
<proteinExistence type="predicted"/>
<dbReference type="Proteomes" id="UP000094569">
    <property type="component" value="Unassembled WGS sequence"/>
</dbReference>
<organism evidence="1 2">
    <name type="scientific">Aspergillus cristatus</name>
    <name type="common">Chinese Fuzhuan brick tea-fermentation fungus</name>
    <name type="synonym">Eurotium cristatum</name>
    <dbReference type="NCBI Taxonomy" id="573508"/>
    <lineage>
        <taxon>Eukaryota</taxon>
        <taxon>Fungi</taxon>
        <taxon>Dikarya</taxon>
        <taxon>Ascomycota</taxon>
        <taxon>Pezizomycotina</taxon>
        <taxon>Eurotiomycetes</taxon>
        <taxon>Eurotiomycetidae</taxon>
        <taxon>Eurotiales</taxon>
        <taxon>Aspergillaceae</taxon>
        <taxon>Aspergillus</taxon>
        <taxon>Aspergillus subgen. Aspergillus</taxon>
    </lineage>
</organism>
<dbReference type="STRING" id="573508.A0A1E3B5Q3"/>
<dbReference type="VEuPathDB" id="FungiDB:SI65_08565"/>
<name>A0A1E3B5Q3_ASPCR</name>
<evidence type="ECO:0000313" key="1">
    <source>
        <dbReference type="EMBL" id="ODM16131.1"/>
    </source>
</evidence>
<reference evidence="1 2" key="1">
    <citation type="journal article" date="2016" name="BMC Genomics">
        <title>Comparative genomic and transcriptomic analyses of the Fuzhuan brick tea-fermentation fungus Aspergillus cristatus.</title>
        <authorList>
            <person name="Ge Y."/>
            <person name="Wang Y."/>
            <person name="Liu Y."/>
            <person name="Tan Y."/>
            <person name="Ren X."/>
            <person name="Zhang X."/>
            <person name="Hyde K.D."/>
            <person name="Liu Y."/>
            <person name="Liu Z."/>
        </authorList>
    </citation>
    <scope>NUCLEOTIDE SEQUENCE [LARGE SCALE GENOMIC DNA]</scope>
    <source>
        <strain evidence="1 2">GZAAS20.1005</strain>
    </source>
</reference>
<comment type="caution">
    <text evidence="1">The sequence shown here is derived from an EMBL/GenBank/DDBJ whole genome shotgun (WGS) entry which is preliminary data.</text>
</comment>
<dbReference type="OrthoDB" id="10250282at2759"/>
<accession>A0A1E3B5Q3</accession>
<dbReference type="AlphaFoldDB" id="A0A1E3B5Q3"/>
<dbReference type="EMBL" id="JXNT01000013">
    <property type="protein sequence ID" value="ODM16131.1"/>
    <property type="molecule type" value="Genomic_DNA"/>
</dbReference>
<sequence length="124" mass="13302">MCSQYENIHLGPFPYLADSNDPQSLYWDNVVQESAAARVYALQTGAYNLVAAIGAAVAFDPLGNTIAKISASADMDETPLLYASANTSSFNTSKMYDVDGQASWAIVKEIVDAYPGDIPRVEGD</sequence>
<gene>
    <name evidence="1" type="ORF">SI65_08565</name>
</gene>